<dbReference type="AntiFam" id="ANF00205">
    <property type="entry name" value="Shadow ORF (opposite nemA)"/>
</dbReference>
<reference evidence="1" key="1">
    <citation type="submission" date="2023-06" db="EMBL/GenBank/DDBJ databases">
        <title>Genomic analysis of the entomopathogenic nematode Steinernema hermaphroditum.</title>
        <authorList>
            <person name="Schwarz E.M."/>
            <person name="Heppert J.K."/>
            <person name="Baniya A."/>
            <person name="Schwartz H.T."/>
            <person name="Tan C.-H."/>
            <person name="Antoshechkin I."/>
            <person name="Sternberg P.W."/>
            <person name="Goodrich-Blair H."/>
            <person name="Dillman A.R."/>
        </authorList>
    </citation>
    <scope>NUCLEOTIDE SEQUENCE</scope>
    <source>
        <strain evidence="1">PS9179</strain>
        <tissue evidence="1">Whole animal</tissue>
    </source>
</reference>
<organism evidence="1 2">
    <name type="scientific">Steinernema hermaphroditum</name>
    <dbReference type="NCBI Taxonomy" id="289476"/>
    <lineage>
        <taxon>Eukaryota</taxon>
        <taxon>Metazoa</taxon>
        <taxon>Ecdysozoa</taxon>
        <taxon>Nematoda</taxon>
        <taxon>Chromadorea</taxon>
        <taxon>Rhabditida</taxon>
        <taxon>Tylenchina</taxon>
        <taxon>Panagrolaimomorpha</taxon>
        <taxon>Strongyloidoidea</taxon>
        <taxon>Steinernematidae</taxon>
        <taxon>Steinernema</taxon>
    </lineage>
</organism>
<comment type="caution">
    <text evidence="1">The sequence shown here is derived from an EMBL/GenBank/DDBJ whole genome shotgun (WGS) entry which is preliminary data.</text>
</comment>
<dbReference type="Proteomes" id="UP001175271">
    <property type="component" value="Unassembled WGS sequence"/>
</dbReference>
<sequence>MHTTAVIGRPSPTPLVSPSSTALAIHIAGDLLSDSVADPKDDPQAVIERATVFVGALIGQGHDELGEKRAVGDGKFHAIKA</sequence>
<evidence type="ECO:0000313" key="1">
    <source>
        <dbReference type="EMBL" id="KAK0397824.1"/>
    </source>
</evidence>
<name>A0AA39H499_9BILA</name>
<gene>
    <name evidence="1" type="ORF">QR680_002287</name>
</gene>
<evidence type="ECO:0000313" key="2">
    <source>
        <dbReference type="Proteomes" id="UP001175271"/>
    </source>
</evidence>
<protein>
    <submittedName>
        <fullName evidence="1">Uncharacterized protein</fullName>
    </submittedName>
</protein>
<proteinExistence type="predicted"/>
<keyword evidence="2" id="KW-1185">Reference proteome</keyword>
<accession>A0AA39H499</accession>
<dbReference type="AlphaFoldDB" id="A0AA39H499"/>
<dbReference type="EMBL" id="JAUCMV010000005">
    <property type="protein sequence ID" value="KAK0397824.1"/>
    <property type="molecule type" value="Genomic_DNA"/>
</dbReference>